<evidence type="ECO:0000256" key="5">
    <source>
        <dbReference type="ARBA" id="ARBA00022741"/>
    </source>
</evidence>
<keyword evidence="6 10" id="KW-0418">Kinase</keyword>
<keyword evidence="7" id="KW-0067">ATP-binding</keyword>
<evidence type="ECO:0000313" key="11">
    <source>
        <dbReference type="Proteomes" id="UP001232973"/>
    </source>
</evidence>
<dbReference type="Gene3D" id="3.30.565.10">
    <property type="entry name" value="Histidine kinase-like ATPase, C-terminal domain"/>
    <property type="match status" value="1"/>
</dbReference>
<dbReference type="PANTHER" id="PTHR24421">
    <property type="entry name" value="NITRATE/NITRITE SENSOR PROTEIN NARX-RELATED"/>
    <property type="match status" value="1"/>
</dbReference>
<protein>
    <recommendedName>
        <fullName evidence="2">histidine kinase</fullName>
        <ecNumber evidence="2">2.7.13.3</ecNumber>
    </recommendedName>
</protein>
<keyword evidence="11" id="KW-1185">Reference proteome</keyword>
<sequence>MFSSDLPTFDPIDYGIRLIEEERRRIARDLHDGPAQDLTNISMRLDVVQRLLQTDTEMAMNELSRTNSRIVAAINDIRRLIYDLRPVAIDEIGLVSATVELCRRCERDWQIQFEVTADPGAAKGLLPARQIALYRLIQEVLQNVKKHAQAQLVTVTISRVSSRLEIEIKDNGKGFNPSEVPDGHFGIVGMRERAAYLGGVLEIESTPGQGSTIRILVPIEQETETL</sequence>
<dbReference type="Pfam" id="PF02518">
    <property type="entry name" value="HATPase_c"/>
    <property type="match status" value="1"/>
</dbReference>
<evidence type="ECO:0000256" key="4">
    <source>
        <dbReference type="ARBA" id="ARBA00022679"/>
    </source>
</evidence>
<proteinExistence type="predicted"/>
<dbReference type="SMART" id="SM00387">
    <property type="entry name" value="HATPase_c"/>
    <property type="match status" value="1"/>
</dbReference>
<keyword evidence="5" id="KW-0547">Nucleotide-binding</keyword>
<keyword evidence="8" id="KW-0902">Two-component regulatory system</keyword>
<dbReference type="Proteomes" id="UP001232973">
    <property type="component" value="Unassembled WGS sequence"/>
</dbReference>
<dbReference type="InterPro" id="IPR003594">
    <property type="entry name" value="HATPase_dom"/>
</dbReference>
<dbReference type="Pfam" id="PF07730">
    <property type="entry name" value="HisKA_3"/>
    <property type="match status" value="1"/>
</dbReference>
<evidence type="ECO:0000256" key="6">
    <source>
        <dbReference type="ARBA" id="ARBA00022777"/>
    </source>
</evidence>
<evidence type="ECO:0000313" key="10">
    <source>
        <dbReference type="EMBL" id="MDQ0188243.1"/>
    </source>
</evidence>
<evidence type="ECO:0000256" key="8">
    <source>
        <dbReference type="ARBA" id="ARBA00023012"/>
    </source>
</evidence>
<evidence type="ECO:0000256" key="1">
    <source>
        <dbReference type="ARBA" id="ARBA00000085"/>
    </source>
</evidence>
<organism evidence="10 11">
    <name type="scientific">Alicyclobacillus cycloheptanicus</name>
    <dbReference type="NCBI Taxonomy" id="1457"/>
    <lineage>
        <taxon>Bacteria</taxon>
        <taxon>Bacillati</taxon>
        <taxon>Bacillota</taxon>
        <taxon>Bacilli</taxon>
        <taxon>Bacillales</taxon>
        <taxon>Alicyclobacillaceae</taxon>
        <taxon>Alicyclobacillus</taxon>
    </lineage>
</organism>
<accession>A0ABT9XD70</accession>
<dbReference type="CDD" id="cd16917">
    <property type="entry name" value="HATPase_UhpB-NarQ-NarX-like"/>
    <property type="match status" value="1"/>
</dbReference>
<dbReference type="GO" id="GO:0004673">
    <property type="term" value="F:protein histidine kinase activity"/>
    <property type="evidence" value="ECO:0007669"/>
    <property type="project" value="UniProtKB-EC"/>
</dbReference>
<comment type="caution">
    <text evidence="10">The sequence shown here is derived from an EMBL/GenBank/DDBJ whole genome shotgun (WGS) entry which is preliminary data.</text>
</comment>
<dbReference type="PANTHER" id="PTHR24421:SF10">
    <property type="entry name" value="NITRATE_NITRITE SENSOR PROTEIN NARQ"/>
    <property type="match status" value="1"/>
</dbReference>
<comment type="catalytic activity">
    <reaction evidence="1">
        <text>ATP + protein L-histidine = ADP + protein N-phospho-L-histidine.</text>
        <dbReference type="EC" id="2.7.13.3"/>
    </reaction>
</comment>
<dbReference type="EMBL" id="JAUSTP010000001">
    <property type="protein sequence ID" value="MDQ0188243.1"/>
    <property type="molecule type" value="Genomic_DNA"/>
</dbReference>
<dbReference type="PROSITE" id="PS50109">
    <property type="entry name" value="HIS_KIN"/>
    <property type="match status" value="1"/>
</dbReference>
<feature type="domain" description="Histidine kinase" evidence="9">
    <location>
        <begin position="33"/>
        <end position="221"/>
    </location>
</feature>
<dbReference type="RefSeq" id="WP_274455663.1">
    <property type="nucleotide sequence ID" value="NZ_CP067097.1"/>
</dbReference>
<keyword evidence="3" id="KW-0597">Phosphoprotein</keyword>
<gene>
    <name evidence="10" type="ORF">J2S03_000047</name>
</gene>
<dbReference type="SUPFAM" id="SSF55874">
    <property type="entry name" value="ATPase domain of HSP90 chaperone/DNA topoisomerase II/histidine kinase"/>
    <property type="match status" value="1"/>
</dbReference>
<evidence type="ECO:0000256" key="3">
    <source>
        <dbReference type="ARBA" id="ARBA00022553"/>
    </source>
</evidence>
<evidence type="ECO:0000259" key="9">
    <source>
        <dbReference type="PROSITE" id="PS50109"/>
    </source>
</evidence>
<evidence type="ECO:0000256" key="2">
    <source>
        <dbReference type="ARBA" id="ARBA00012438"/>
    </source>
</evidence>
<dbReference type="InterPro" id="IPR036890">
    <property type="entry name" value="HATPase_C_sf"/>
</dbReference>
<reference evidence="10 11" key="1">
    <citation type="submission" date="2023-07" db="EMBL/GenBank/DDBJ databases">
        <title>Genomic Encyclopedia of Type Strains, Phase IV (KMG-IV): sequencing the most valuable type-strain genomes for metagenomic binning, comparative biology and taxonomic classification.</title>
        <authorList>
            <person name="Goeker M."/>
        </authorList>
    </citation>
    <scope>NUCLEOTIDE SEQUENCE [LARGE SCALE GENOMIC DNA]</scope>
    <source>
        <strain evidence="10 11">DSM 4006</strain>
    </source>
</reference>
<dbReference type="EC" id="2.7.13.3" evidence="2"/>
<dbReference type="InterPro" id="IPR050482">
    <property type="entry name" value="Sensor_HK_TwoCompSys"/>
</dbReference>
<evidence type="ECO:0000256" key="7">
    <source>
        <dbReference type="ARBA" id="ARBA00022840"/>
    </source>
</evidence>
<name>A0ABT9XD70_9BACL</name>
<dbReference type="InterPro" id="IPR011712">
    <property type="entry name" value="Sig_transdc_His_kin_sub3_dim/P"/>
</dbReference>
<dbReference type="Gene3D" id="1.20.5.1930">
    <property type="match status" value="1"/>
</dbReference>
<dbReference type="InterPro" id="IPR005467">
    <property type="entry name" value="His_kinase_dom"/>
</dbReference>
<keyword evidence="4 10" id="KW-0808">Transferase</keyword>